<evidence type="ECO:0000256" key="14">
    <source>
        <dbReference type="PIRNR" id="PIRNR028980"/>
    </source>
</evidence>
<dbReference type="GO" id="GO:0000287">
    <property type="term" value="F:magnesium ion binding"/>
    <property type="evidence" value="ECO:0007669"/>
    <property type="project" value="UniProtKB-UniRule"/>
</dbReference>
<name>A0AAW1QGE6_9CHLO</name>
<reference evidence="19 20" key="1">
    <citation type="journal article" date="2024" name="Nat. Commun.">
        <title>Phylogenomics reveals the evolutionary origins of lichenization in chlorophyte algae.</title>
        <authorList>
            <person name="Puginier C."/>
            <person name="Libourel C."/>
            <person name="Otte J."/>
            <person name="Skaloud P."/>
            <person name="Haon M."/>
            <person name="Grisel S."/>
            <person name="Petersen M."/>
            <person name="Berrin J.G."/>
            <person name="Delaux P.M."/>
            <person name="Dal Grande F."/>
            <person name="Keller J."/>
        </authorList>
    </citation>
    <scope>NUCLEOTIDE SEQUENCE [LARGE SCALE GENOMIC DNA]</scope>
    <source>
        <strain evidence="19 20">SAG 2043</strain>
    </source>
</reference>
<dbReference type="Gene3D" id="3.30.70.3000">
    <property type="match status" value="1"/>
</dbReference>
<dbReference type="FunFam" id="3.30.70.3000:FF:000002">
    <property type="entry name" value="tRNA(His) guanylyltransferase 1"/>
    <property type="match status" value="1"/>
</dbReference>
<proteinExistence type="inferred from homology"/>
<comment type="caution">
    <text evidence="19">The sequence shown here is derived from an EMBL/GenBank/DDBJ whole genome shotgun (WGS) entry which is preliminary data.</text>
</comment>
<dbReference type="PANTHER" id="PTHR12729">
    <property type="entry name" value="TRNA(HIS) GUANYLYLTRANSFERASE-RELATED"/>
    <property type="match status" value="1"/>
</dbReference>
<keyword evidence="9 14" id="KW-0547">Nucleotide-binding</keyword>
<dbReference type="GO" id="GO:0008193">
    <property type="term" value="F:tRNA guanylyltransferase activity"/>
    <property type="evidence" value="ECO:0007669"/>
    <property type="project" value="UniProtKB-UniRule"/>
</dbReference>
<feature type="domain" description="Thg1 C-terminal" evidence="18">
    <location>
        <begin position="139"/>
        <end position="244"/>
    </location>
</feature>
<keyword evidence="11 14" id="KW-0342">GTP-binding</keyword>
<evidence type="ECO:0000256" key="13">
    <source>
        <dbReference type="ARBA" id="ARBA00047281"/>
    </source>
</evidence>
<evidence type="ECO:0000256" key="15">
    <source>
        <dbReference type="PIRSR" id="PIRSR028980-1"/>
    </source>
</evidence>
<evidence type="ECO:0000256" key="8">
    <source>
        <dbReference type="ARBA" id="ARBA00022723"/>
    </source>
</evidence>
<evidence type="ECO:0000256" key="7">
    <source>
        <dbReference type="ARBA" id="ARBA00022695"/>
    </source>
</evidence>
<comment type="subcellular location">
    <subcellularLocation>
        <location evidence="2">Nucleus</location>
    </subcellularLocation>
</comment>
<dbReference type="Pfam" id="PF14413">
    <property type="entry name" value="Thg1C"/>
    <property type="match status" value="1"/>
</dbReference>
<dbReference type="PIRSF" id="PIRSF028980">
    <property type="entry name" value="tRNAHis_guanylyltransferase"/>
    <property type="match status" value="1"/>
</dbReference>
<evidence type="ECO:0000313" key="20">
    <source>
        <dbReference type="Proteomes" id="UP001489004"/>
    </source>
</evidence>
<protein>
    <recommendedName>
        <fullName evidence="4 14">tRNA(His) guanylyltransferase</fullName>
        <ecNumber evidence="4 14">2.7.7.79</ecNumber>
    </recommendedName>
    <alternativeName>
        <fullName evidence="14">tRNA-histidine guanylyltransferase</fullName>
    </alternativeName>
</protein>
<dbReference type="Pfam" id="PF04446">
    <property type="entry name" value="Thg1"/>
    <property type="match status" value="1"/>
</dbReference>
<feature type="binding site" evidence="16">
    <location>
        <position position="76"/>
    </location>
    <ligand>
        <name>Mg(2+)</name>
        <dbReference type="ChEBI" id="CHEBI:18420"/>
        <label>2</label>
        <note>catalytic</note>
    </ligand>
</feature>
<feature type="binding site" evidence="16">
    <location>
        <position position="76"/>
    </location>
    <ligand>
        <name>Mg(2+)</name>
        <dbReference type="ChEBI" id="CHEBI:18420"/>
        <label>1</label>
        <note>catalytic</note>
    </ligand>
</feature>
<evidence type="ECO:0000256" key="4">
    <source>
        <dbReference type="ARBA" id="ARBA00012511"/>
    </source>
</evidence>
<keyword evidence="8 14" id="KW-0479">Metal-binding</keyword>
<dbReference type="EMBL" id="JALJOR010000003">
    <property type="protein sequence ID" value="KAK9820495.1"/>
    <property type="molecule type" value="Genomic_DNA"/>
</dbReference>
<dbReference type="GO" id="GO:0006400">
    <property type="term" value="P:tRNA modification"/>
    <property type="evidence" value="ECO:0007669"/>
    <property type="project" value="UniProtKB-UniRule"/>
</dbReference>
<dbReference type="InterPro" id="IPR024956">
    <property type="entry name" value="tRNAHis_GuaTrfase_cat"/>
</dbReference>
<evidence type="ECO:0000256" key="16">
    <source>
        <dbReference type="PIRSR" id="PIRSR028980-2"/>
    </source>
</evidence>
<evidence type="ECO:0000256" key="11">
    <source>
        <dbReference type="ARBA" id="ARBA00023134"/>
    </source>
</evidence>
<comment type="similarity">
    <text evidence="3 14">Belongs to the tRNA(His) guanylyltransferase family.</text>
</comment>
<evidence type="ECO:0000256" key="5">
    <source>
        <dbReference type="ARBA" id="ARBA00022679"/>
    </source>
</evidence>
<dbReference type="EC" id="2.7.7.79" evidence="4 14"/>
<keyword evidence="5 14" id="KW-0808">Transferase</keyword>
<gene>
    <name evidence="19" type="ORF">WJX72_010876</name>
</gene>
<dbReference type="AlphaFoldDB" id="A0AAW1QGE6"/>
<dbReference type="InterPro" id="IPR007537">
    <property type="entry name" value="tRNAHis_GuaTrfase_Thg1"/>
</dbReference>
<evidence type="ECO:0000259" key="17">
    <source>
        <dbReference type="Pfam" id="PF04446"/>
    </source>
</evidence>
<dbReference type="GO" id="GO:0005654">
    <property type="term" value="C:nucleoplasm"/>
    <property type="evidence" value="ECO:0007669"/>
    <property type="project" value="UniProtKB-ARBA"/>
</dbReference>
<feature type="domain" description="tRNAHis guanylyltransferase catalytic" evidence="17">
    <location>
        <begin position="6"/>
        <end position="135"/>
    </location>
</feature>
<evidence type="ECO:0000256" key="9">
    <source>
        <dbReference type="ARBA" id="ARBA00022741"/>
    </source>
</evidence>
<evidence type="ECO:0000256" key="3">
    <source>
        <dbReference type="ARBA" id="ARBA00010113"/>
    </source>
</evidence>
<keyword evidence="12" id="KW-0539">Nucleus</keyword>
<evidence type="ECO:0000256" key="1">
    <source>
        <dbReference type="ARBA" id="ARBA00002939"/>
    </source>
</evidence>
<dbReference type="InterPro" id="IPR025845">
    <property type="entry name" value="Thg1_C_dom"/>
</dbReference>
<evidence type="ECO:0000256" key="10">
    <source>
        <dbReference type="ARBA" id="ARBA00022842"/>
    </source>
</evidence>
<evidence type="ECO:0000256" key="6">
    <source>
        <dbReference type="ARBA" id="ARBA00022694"/>
    </source>
</evidence>
<evidence type="ECO:0000256" key="2">
    <source>
        <dbReference type="ARBA" id="ARBA00004123"/>
    </source>
</evidence>
<dbReference type="GO" id="GO:0005525">
    <property type="term" value="F:GTP binding"/>
    <property type="evidence" value="ECO:0007669"/>
    <property type="project" value="UniProtKB-UniRule"/>
</dbReference>
<feature type="binding site" evidence="16">
    <location>
        <position position="29"/>
    </location>
    <ligand>
        <name>Mg(2+)</name>
        <dbReference type="ChEBI" id="CHEBI:18420"/>
        <label>2</label>
        <note>catalytic</note>
    </ligand>
</feature>
<keyword evidence="20" id="KW-1185">Reference proteome</keyword>
<sequence length="257" mass="29770">MAKSRFEYVKSFEQDDSLLPQCWIVVRIDGKGFTKFTSAHKFEKPNDVRALQLMDACAKEVMREFGDIRIAYGESDEYSFIFHKSTHMYGRRSSKLVALTVSCFTGNYVRLWPQYLPNVTLQCTPTFDGRAVCYPTVEILRDYLSWRQADTHINNQYNTCFWALVKSGKTTTEAQALLKDTQTRDKNELLFSQFNINYTEVPEQFRKGSIVVRQRQRVVVKHGEDGTPVEREVSVPTVLHVDIIGNQFWVDNPQILS</sequence>
<evidence type="ECO:0000259" key="18">
    <source>
        <dbReference type="Pfam" id="PF14413"/>
    </source>
</evidence>
<keyword evidence="6 14" id="KW-0819">tRNA processing</keyword>
<accession>A0AAW1QGE6</accession>
<evidence type="ECO:0000313" key="19">
    <source>
        <dbReference type="EMBL" id="KAK9820495.1"/>
    </source>
</evidence>
<feature type="binding site" evidence="15">
    <location>
        <begin position="75"/>
        <end position="76"/>
    </location>
    <ligand>
        <name>GTP</name>
        <dbReference type="ChEBI" id="CHEBI:37565"/>
    </ligand>
</feature>
<dbReference type="InterPro" id="IPR038469">
    <property type="entry name" value="tRNAHis_GuaTrfase_Thg1_sf"/>
</dbReference>
<dbReference type="Proteomes" id="UP001489004">
    <property type="component" value="Unassembled WGS sequence"/>
</dbReference>
<evidence type="ECO:0000256" key="12">
    <source>
        <dbReference type="ARBA" id="ARBA00023242"/>
    </source>
</evidence>
<organism evidence="19 20">
    <name type="scientific">[Myrmecia] bisecta</name>
    <dbReference type="NCBI Taxonomy" id="41462"/>
    <lineage>
        <taxon>Eukaryota</taxon>
        <taxon>Viridiplantae</taxon>
        <taxon>Chlorophyta</taxon>
        <taxon>core chlorophytes</taxon>
        <taxon>Trebouxiophyceae</taxon>
        <taxon>Trebouxiales</taxon>
        <taxon>Trebouxiaceae</taxon>
        <taxon>Myrmecia</taxon>
    </lineage>
</organism>
<comment type="function">
    <text evidence="1 14">Adds a GMP to the 5'-end of tRNA(His) after transcription and RNase P cleavage.</text>
</comment>
<keyword evidence="10 14" id="KW-0460">Magnesium</keyword>
<feature type="binding site" evidence="16">
    <location>
        <position position="29"/>
    </location>
    <ligand>
        <name>Mg(2+)</name>
        <dbReference type="ChEBI" id="CHEBI:18420"/>
        <label>1</label>
        <note>catalytic</note>
    </ligand>
</feature>
<dbReference type="PANTHER" id="PTHR12729:SF6">
    <property type="entry name" value="TRNA(HIS) GUANYLYLTRANSFERASE-RELATED"/>
    <property type="match status" value="1"/>
</dbReference>
<comment type="catalytic activity">
    <reaction evidence="13 14">
        <text>a 5'-end ribonucleotide-tRNA(His) + GTP + ATP + H2O = a 5'-end phospho-guanosine-ribonucleotide-tRNA(His) + AMP + 2 diphosphate + H(+)</text>
        <dbReference type="Rhea" id="RHEA:54564"/>
        <dbReference type="Rhea" id="RHEA-COMP:14193"/>
        <dbReference type="Rhea" id="RHEA-COMP:14917"/>
        <dbReference type="ChEBI" id="CHEBI:15377"/>
        <dbReference type="ChEBI" id="CHEBI:15378"/>
        <dbReference type="ChEBI" id="CHEBI:30616"/>
        <dbReference type="ChEBI" id="CHEBI:33019"/>
        <dbReference type="ChEBI" id="CHEBI:37565"/>
        <dbReference type="ChEBI" id="CHEBI:138282"/>
        <dbReference type="ChEBI" id="CHEBI:141847"/>
        <dbReference type="ChEBI" id="CHEBI:456215"/>
        <dbReference type="EC" id="2.7.7.79"/>
    </reaction>
</comment>
<keyword evidence="7 14" id="KW-0548">Nucleotidyltransferase</keyword>
<comment type="cofactor">
    <cofactor evidence="16">
        <name>Mg(2+)</name>
        <dbReference type="ChEBI" id="CHEBI:18420"/>
    </cofactor>
    <text evidence="16">Binds 2 magnesium ions per subunit.</text>
</comment>
<feature type="binding site" evidence="16">
    <location>
        <position position="30"/>
    </location>
    <ligand>
        <name>Mg(2+)</name>
        <dbReference type="ChEBI" id="CHEBI:18420"/>
        <label>1</label>
        <note>catalytic</note>
    </ligand>
</feature>